<feature type="compositionally biased region" description="Basic residues" evidence="1">
    <location>
        <begin position="7"/>
        <end position="16"/>
    </location>
</feature>
<protein>
    <submittedName>
        <fullName evidence="2">Uncharacterized protein</fullName>
    </submittedName>
</protein>
<feature type="compositionally biased region" description="Basic and acidic residues" evidence="1">
    <location>
        <begin position="479"/>
        <end position="495"/>
    </location>
</feature>
<feature type="region of interest" description="Disordered" evidence="1">
    <location>
        <begin position="395"/>
        <end position="495"/>
    </location>
</feature>
<gene>
    <name evidence="2" type="ORF">JX265_005497</name>
</gene>
<evidence type="ECO:0000313" key="3">
    <source>
        <dbReference type="Proteomes" id="UP000829685"/>
    </source>
</evidence>
<organism evidence="2 3">
    <name type="scientific">Neoarthrinium moseri</name>
    <dbReference type="NCBI Taxonomy" id="1658444"/>
    <lineage>
        <taxon>Eukaryota</taxon>
        <taxon>Fungi</taxon>
        <taxon>Dikarya</taxon>
        <taxon>Ascomycota</taxon>
        <taxon>Pezizomycotina</taxon>
        <taxon>Sordariomycetes</taxon>
        <taxon>Xylariomycetidae</taxon>
        <taxon>Amphisphaeriales</taxon>
        <taxon>Apiosporaceae</taxon>
        <taxon>Neoarthrinium</taxon>
    </lineage>
</organism>
<accession>A0A9P9WP49</accession>
<proteinExistence type="predicted"/>
<dbReference type="Proteomes" id="UP000829685">
    <property type="component" value="Unassembled WGS sequence"/>
</dbReference>
<evidence type="ECO:0000313" key="2">
    <source>
        <dbReference type="EMBL" id="KAI1872617.1"/>
    </source>
</evidence>
<feature type="compositionally biased region" description="Polar residues" evidence="1">
    <location>
        <begin position="78"/>
        <end position="89"/>
    </location>
</feature>
<comment type="caution">
    <text evidence="2">The sequence shown here is derived from an EMBL/GenBank/DDBJ whole genome shotgun (WGS) entry which is preliminary data.</text>
</comment>
<reference evidence="2" key="1">
    <citation type="submission" date="2021-03" db="EMBL/GenBank/DDBJ databases">
        <title>Revisited historic fungal species revealed as producer of novel bioactive compounds through whole genome sequencing and comparative genomics.</title>
        <authorList>
            <person name="Vignolle G.A."/>
            <person name="Hochenegger N."/>
            <person name="Mach R.L."/>
            <person name="Mach-Aigner A.R."/>
            <person name="Javad Rahimi M."/>
            <person name="Salim K.A."/>
            <person name="Chan C.M."/>
            <person name="Lim L.B.L."/>
            <person name="Cai F."/>
            <person name="Druzhinina I.S."/>
            <person name="U'Ren J.M."/>
            <person name="Derntl C."/>
        </authorList>
    </citation>
    <scope>NUCLEOTIDE SEQUENCE</scope>
    <source>
        <strain evidence="2">TUCIM 5799</strain>
    </source>
</reference>
<feature type="compositionally biased region" description="Basic and acidic residues" evidence="1">
    <location>
        <begin position="32"/>
        <end position="44"/>
    </location>
</feature>
<dbReference type="EMBL" id="JAFIMR010000011">
    <property type="protein sequence ID" value="KAI1872617.1"/>
    <property type="molecule type" value="Genomic_DNA"/>
</dbReference>
<dbReference type="AlphaFoldDB" id="A0A9P9WP49"/>
<sequence length="630" mass="71081">MEGPSSGKRRPGRPRTRPIPDPNTPKRPRGRPTREESLRRKQEQQTEFMRMDAPYEPPPRLLRVEPRSKANWKRKRSGTQNDESSANDSTDSDVESNSDLQGSGTALLHKKQKIDRRSKVRKRVTVFPRVPRRQPFPSDPLDLIQQPISQYLSWCEEIDEVLGPGAMLTVHPLWERSVENLRYILQWAVCLRVRDHMKPVGPFQSELARSLVEKKKDLIRLGLTDGSSEIHLARQAFEDLQNRRLETSRPVYAALIHCLRQRITHQQPAAFDGADTLFYPELADVSVVRNALDGLQRNNWFPFTVGAYYKGCLVTFEEHWEQFPSTDDSQPRVLLATSVLNEKRNRKLGRMDIPTADQGFLPFVSHWPSVDGCHERFLRGISLKDQEELAWLSVDEDSGDDGHENASHQPESSHGAGDEYLYDSRAEPGRLPSQGLAEDGSSHADKTRCHKSSEASAHSDVDYDASAIEQPQSGITTSKHHEPVAQDVSRVPDENIDRDVARLSEPEKHGPGQQQNEWERYAKEACTIDMLVGLDIDEQQPTSEIHNVLLGVLAASKHESSAKHLKNFLDADGGAGWVCLKTLNACDQAIKIEDKAKCVFCSRGGAKECLQIARDPPGKPKIRLHQYTAV</sequence>
<keyword evidence="3" id="KW-1185">Reference proteome</keyword>
<evidence type="ECO:0000256" key="1">
    <source>
        <dbReference type="SAM" id="MobiDB-lite"/>
    </source>
</evidence>
<feature type="compositionally biased region" description="Basic and acidic residues" evidence="1">
    <location>
        <begin position="440"/>
        <end position="461"/>
    </location>
</feature>
<feature type="compositionally biased region" description="Basic residues" evidence="1">
    <location>
        <begin position="108"/>
        <end position="120"/>
    </location>
</feature>
<name>A0A9P9WP49_9PEZI</name>
<feature type="region of interest" description="Disordered" evidence="1">
    <location>
        <begin position="1"/>
        <end position="120"/>
    </location>
</feature>